<dbReference type="STRING" id="1077348.A0A2G8RQV9"/>
<feature type="compositionally biased region" description="Basic and acidic residues" evidence="1">
    <location>
        <begin position="1179"/>
        <end position="1192"/>
    </location>
</feature>
<gene>
    <name evidence="3" type="ORF">GSI_13643</name>
</gene>
<proteinExistence type="predicted"/>
<feature type="compositionally biased region" description="Low complexity" evidence="1">
    <location>
        <begin position="1050"/>
        <end position="1063"/>
    </location>
</feature>
<feature type="region of interest" description="Disordered" evidence="1">
    <location>
        <begin position="292"/>
        <end position="319"/>
    </location>
</feature>
<dbReference type="EMBL" id="AYKW01000067">
    <property type="protein sequence ID" value="PIL23892.1"/>
    <property type="molecule type" value="Genomic_DNA"/>
</dbReference>
<feature type="compositionally biased region" description="Polar residues" evidence="1">
    <location>
        <begin position="134"/>
        <end position="148"/>
    </location>
</feature>
<feature type="compositionally biased region" description="Pro residues" evidence="1">
    <location>
        <begin position="295"/>
        <end position="309"/>
    </location>
</feature>
<feature type="region of interest" description="Disordered" evidence="1">
    <location>
        <begin position="1005"/>
        <end position="1192"/>
    </location>
</feature>
<dbReference type="Pfam" id="PF08457">
    <property type="entry name" value="Sfi1"/>
    <property type="match status" value="2"/>
</dbReference>
<keyword evidence="4" id="KW-1185">Reference proteome</keyword>
<feature type="domain" description="Sfi1 spindle body" evidence="2">
    <location>
        <begin position="329"/>
        <end position="428"/>
    </location>
</feature>
<dbReference type="Proteomes" id="UP000230002">
    <property type="component" value="Unassembled WGS sequence"/>
</dbReference>
<reference evidence="3 4" key="1">
    <citation type="journal article" date="2015" name="Sci. Rep.">
        <title>Chromosome-level genome map provides insights into diverse defense mechanisms in the medicinal fungus Ganoderma sinense.</title>
        <authorList>
            <person name="Zhu Y."/>
            <person name="Xu J."/>
            <person name="Sun C."/>
            <person name="Zhou S."/>
            <person name="Xu H."/>
            <person name="Nelson D.R."/>
            <person name="Qian J."/>
            <person name="Song J."/>
            <person name="Luo H."/>
            <person name="Xiang L."/>
            <person name="Li Y."/>
            <person name="Xu Z."/>
            <person name="Ji A."/>
            <person name="Wang L."/>
            <person name="Lu S."/>
            <person name="Hayward A."/>
            <person name="Sun W."/>
            <person name="Li X."/>
            <person name="Schwartz D.C."/>
            <person name="Wang Y."/>
            <person name="Chen S."/>
        </authorList>
    </citation>
    <scope>NUCLEOTIDE SEQUENCE [LARGE SCALE GENOMIC DNA]</scope>
    <source>
        <strain evidence="3 4">ZZ0214-1</strain>
    </source>
</reference>
<evidence type="ECO:0000256" key="1">
    <source>
        <dbReference type="SAM" id="MobiDB-lite"/>
    </source>
</evidence>
<dbReference type="AlphaFoldDB" id="A0A2G8RQV9"/>
<comment type="caution">
    <text evidence="3">The sequence shown here is derived from an EMBL/GenBank/DDBJ whole genome shotgun (WGS) entry which is preliminary data.</text>
</comment>
<protein>
    <recommendedName>
        <fullName evidence="2">Sfi1 spindle body domain-containing protein</fullName>
    </recommendedName>
</protein>
<dbReference type="InterPro" id="IPR013665">
    <property type="entry name" value="Sfi1_dom"/>
</dbReference>
<accession>A0A2G8RQV9</accession>
<feature type="compositionally biased region" description="Basic and acidic residues" evidence="1">
    <location>
        <begin position="1082"/>
        <end position="1096"/>
    </location>
</feature>
<feature type="compositionally biased region" description="Low complexity" evidence="1">
    <location>
        <begin position="119"/>
        <end position="133"/>
    </location>
</feature>
<sequence>MAHFRPSRASPPLRAPAGPSSHASDFTDISHPRTAPELVGLSAEEIDFIDEVIGRAPATASTFLTVFKAYNDVLQERGLDPQNEVVYYGKLLKIGTLKGKNWADKWSTVKEQHGYVPKASASSRGGRTTRVSRNTPTPSRSSATTKVSYPSREPDTFTVHSHQEDAESTGDNLTTRPVTDARFPNTNSHDTPRPIRRFGSTATTVSSNSLGLDTGPPTEPNPSDFLRRLAARARTAAVPRWDAETVAETYTQVSSVPPSYGAVVRDEAPEIPYKDKGKGREIPSRRFGVVQEPSPAIPAQPLPKQPPSPQQRERRGSVVNAEDAFRRVKEAQDEETAAQFYNDRLVERCYEVWKQGYEWIITTGEQIAEARDSLILRRALLTWRNRTAQRRELYLRVSALSDRRCLKRFYRIWQQKDQERKHHRKQLEWREDMRRRMKAVRERGELRLKKDLWSKWRQSYQSRLAEQQFSRKVLARFFDKWKARLRKLDELEAAADYFEHDQDERLRNRLWDAWRHRTELRHAEKTIAARVNLRIMTNTMDVWRRSQEQYHVAERFNNMLVLKHTLRRWQGAQARMQAMEHRASKHVARRNDVLVRAIMRIWKAHERGQLLTRVRAMRVLKLAWTQWRRRMEEQREREELAQLFRTRSTSLQGASALKRWRGVYQSHQNAQSFAVHYNRQRLQYQTMLTWRLQLRAHLRKAKQAKVARKYLLLRRCFHTWTAKVEEKRREKKLREFQMRKAKKAFEGNFFLSSLRRLKRLTVNSEWQARARQQRLLNLAEQEIQTRVALRVMTNTLRHWTTRVADLKFRELETIQHRDHAVVFRAYEKWKAVCKRHVHELSLMESYQDVKRAENMRKVFVRWLTSARKARHRRLQLQEREEEFKLMTVASAFDKWREHYMEIRLQPLADSFIRQQQTDVVIRAFTAWKKKSLLPTAVKVYNYNLKKVYWAKWKKLMPQALQARAAREMDRRNTLRKAFALWRKVQKKKIEHKAINYARYLELLSSGPRQPPAAPRGTALAPRAHNVFPARRAIRPATPTEDGTEEPPRPVSSASRAPFPRPSANLPRAGIANLLANKPRTASPERARRTRSPERPKFSSRRTIPRDPSPSDMEAEPAPPAYGGGISAWRKDIRPPSTMKSAPPSVAAEALSTTNLNVNSGRSSLWQELKEVRRRPRSRAPTERTHSPEPRFT</sequence>
<dbReference type="OrthoDB" id="1933281at2759"/>
<evidence type="ECO:0000313" key="4">
    <source>
        <dbReference type="Proteomes" id="UP000230002"/>
    </source>
</evidence>
<evidence type="ECO:0000313" key="3">
    <source>
        <dbReference type="EMBL" id="PIL23892.1"/>
    </source>
</evidence>
<feature type="compositionally biased region" description="Low complexity" evidence="1">
    <location>
        <begin position="7"/>
        <end position="21"/>
    </location>
</feature>
<feature type="domain" description="Sfi1 spindle body" evidence="2">
    <location>
        <begin position="504"/>
        <end position="771"/>
    </location>
</feature>
<feature type="compositionally biased region" description="Polar residues" evidence="1">
    <location>
        <begin position="1150"/>
        <end position="1165"/>
    </location>
</feature>
<feature type="region of interest" description="Disordered" evidence="1">
    <location>
        <begin position="117"/>
        <end position="199"/>
    </location>
</feature>
<name>A0A2G8RQV9_9APHY</name>
<organism evidence="3 4">
    <name type="scientific">Ganoderma sinense ZZ0214-1</name>
    <dbReference type="NCBI Taxonomy" id="1077348"/>
    <lineage>
        <taxon>Eukaryota</taxon>
        <taxon>Fungi</taxon>
        <taxon>Dikarya</taxon>
        <taxon>Basidiomycota</taxon>
        <taxon>Agaricomycotina</taxon>
        <taxon>Agaricomycetes</taxon>
        <taxon>Polyporales</taxon>
        <taxon>Polyporaceae</taxon>
        <taxon>Ganoderma</taxon>
    </lineage>
</organism>
<evidence type="ECO:0000259" key="2">
    <source>
        <dbReference type="Pfam" id="PF08457"/>
    </source>
</evidence>
<feature type="region of interest" description="Disordered" evidence="1">
    <location>
        <begin position="1"/>
        <end position="31"/>
    </location>
</feature>